<dbReference type="FunFam" id="1.25.40.10:FF:000073">
    <property type="entry name" value="Pentatricopeptide repeat-containing protein chloroplastic"/>
    <property type="match status" value="1"/>
</dbReference>
<dbReference type="GO" id="GO:0008270">
    <property type="term" value="F:zinc ion binding"/>
    <property type="evidence" value="ECO:0007669"/>
    <property type="project" value="InterPro"/>
</dbReference>
<dbReference type="GO" id="GO:0003723">
    <property type="term" value="F:RNA binding"/>
    <property type="evidence" value="ECO:0007669"/>
    <property type="project" value="InterPro"/>
</dbReference>
<evidence type="ECO:0000256" key="2">
    <source>
        <dbReference type="ARBA" id="ARBA00022737"/>
    </source>
</evidence>
<accession>A0A022QZT7</accession>
<dbReference type="PANTHER" id="PTHR47926">
    <property type="entry name" value="PENTATRICOPEPTIDE REPEAT-CONTAINING PROTEIN"/>
    <property type="match status" value="1"/>
</dbReference>
<dbReference type="NCBIfam" id="TIGR00756">
    <property type="entry name" value="PPR"/>
    <property type="match status" value="5"/>
</dbReference>
<dbReference type="Pfam" id="PF01535">
    <property type="entry name" value="PPR"/>
    <property type="match status" value="3"/>
</dbReference>
<dbReference type="eggNOG" id="KOG4197">
    <property type="taxonomic scope" value="Eukaryota"/>
</dbReference>
<sequence length="728" mass="80717">KPAEARQLFEKTPKRTAITWSSLVSGYCKIGCEVESFQLFYEMQYEGYRPSQFTLGSVLRLCSIKGLLSRAEQIHGFAVKTHFDTDVFVVTGLIDVYAKCSRIIEAESLFDKISDGKNHVTWTAMINGYSLNGDFVRAIQCFKGMRENGSEANQYTFPGVLSACTALSNLGFGAQVHGCIVNGGFSANVFVQSSLVDMYTKCGDLSSAWRVIESMEVNDVISWNAMIVGCVRQGFSDKALSLFREMHSKDMKLDEFTYPSVLNALASKNDAKNGYSLHSLVIKSGFGSYTLVSNALIDMYAKQNNLDSAYKLFDFLVEKDLISWTSLITGYAHNGSHEEALKLFCEMRVNGTHPDQVVASSVLSSCAELACLDLGQQIHGIAIKSGHDSSLSVDNSLLSLYAHCGYLEYADRVFNFMKVRNVISWTALIIGYAQNGKGVNSLQLYDQMIASGVKPDYVTFIGLLFACSHAGLTEQGQSFFESMSTNYGITPGPDHYACMVDLLGRSGKFQEAEDLLGKMPVVPDATVWKSLLAACRLHGNVELAKRASTALIELDPQDSVSYVMLSNTYSAVGKWKEAAHVRRKMKSKGVRKEPGCSWMEVNGRVHVFMSEDRGHPSTNEIFLKIEEIITRIKEVGYVPDVSFALHDINEEGKVDGLSYHSEKLAVAFGLICLPLGRPIRVYKNIRVCGDCHTAMKFVSAVYGRRIVLRDSNCFHHFRDGVCSCLDYW</sequence>
<dbReference type="FunFam" id="1.25.40.10:FF:000031">
    <property type="entry name" value="Pentatricopeptide repeat-containing protein mitochondrial"/>
    <property type="match status" value="1"/>
</dbReference>
<evidence type="ECO:0000256" key="1">
    <source>
        <dbReference type="ARBA" id="ARBA00006643"/>
    </source>
</evidence>
<dbReference type="FunFam" id="1.25.40.10:FF:000452">
    <property type="entry name" value="pentatricopeptide repeat-containing protein At2g03880, mitochondrial"/>
    <property type="match status" value="1"/>
</dbReference>
<feature type="repeat" description="PPR" evidence="3">
    <location>
        <begin position="118"/>
        <end position="152"/>
    </location>
</feature>
<feature type="repeat" description="PPR" evidence="3">
    <location>
        <begin position="219"/>
        <end position="253"/>
    </location>
</feature>
<dbReference type="AlphaFoldDB" id="A0A022QZT7"/>
<reference evidence="5 6" key="1">
    <citation type="journal article" date="2013" name="Proc. Natl. Acad. Sci. U.S.A.">
        <title>Fine-scale variation in meiotic recombination in Mimulus inferred from population shotgun sequencing.</title>
        <authorList>
            <person name="Hellsten U."/>
            <person name="Wright K.M."/>
            <person name="Jenkins J."/>
            <person name="Shu S."/>
            <person name="Yuan Y."/>
            <person name="Wessler S.R."/>
            <person name="Schmutz J."/>
            <person name="Willis J.H."/>
            <person name="Rokhsar D.S."/>
        </authorList>
    </citation>
    <scope>NUCLEOTIDE SEQUENCE [LARGE SCALE GENOMIC DNA]</scope>
    <source>
        <strain evidence="6">cv. DUN x IM62</strain>
    </source>
</reference>
<feature type="repeat" description="PPR" evidence="3">
    <location>
        <begin position="421"/>
        <end position="455"/>
    </location>
</feature>
<dbReference type="InterPro" id="IPR032867">
    <property type="entry name" value="DYW_dom"/>
</dbReference>
<gene>
    <name evidence="5" type="ORF">MIMGU_mgv1a017635mg</name>
</gene>
<feature type="domain" description="DYW" evidence="4">
    <location>
        <begin position="636"/>
        <end position="728"/>
    </location>
</feature>
<organism evidence="5 6">
    <name type="scientific">Erythranthe guttata</name>
    <name type="common">Yellow monkey flower</name>
    <name type="synonym">Mimulus guttatus</name>
    <dbReference type="NCBI Taxonomy" id="4155"/>
    <lineage>
        <taxon>Eukaryota</taxon>
        <taxon>Viridiplantae</taxon>
        <taxon>Streptophyta</taxon>
        <taxon>Embryophyta</taxon>
        <taxon>Tracheophyta</taxon>
        <taxon>Spermatophyta</taxon>
        <taxon>Magnoliopsida</taxon>
        <taxon>eudicotyledons</taxon>
        <taxon>Gunneridae</taxon>
        <taxon>Pentapetalae</taxon>
        <taxon>asterids</taxon>
        <taxon>lamiids</taxon>
        <taxon>Lamiales</taxon>
        <taxon>Phrymaceae</taxon>
        <taxon>Erythranthe</taxon>
    </lineage>
</organism>
<protein>
    <recommendedName>
        <fullName evidence="4">DYW domain-containing protein</fullName>
    </recommendedName>
</protein>
<dbReference type="SUPFAM" id="SSF48452">
    <property type="entry name" value="TPR-like"/>
    <property type="match status" value="1"/>
</dbReference>
<dbReference type="FunFam" id="1.25.40.10:FF:000353">
    <property type="entry name" value="Pentatricopeptide repeat-containing protein At4g39530"/>
    <property type="match status" value="1"/>
</dbReference>
<evidence type="ECO:0000259" key="4">
    <source>
        <dbReference type="Pfam" id="PF14432"/>
    </source>
</evidence>
<dbReference type="PANTHER" id="PTHR47926:SF517">
    <property type="entry name" value="TETRATRICOPEPTIDE REPEAT-LIKE SUPERFAMILY PROTEIN"/>
    <property type="match status" value="1"/>
</dbReference>
<keyword evidence="2" id="KW-0677">Repeat</keyword>
<dbReference type="InterPro" id="IPR046848">
    <property type="entry name" value="E_motif"/>
</dbReference>
<feature type="non-terminal residue" evidence="5">
    <location>
        <position position="1"/>
    </location>
</feature>
<feature type="repeat" description="PPR" evidence="3">
    <location>
        <begin position="320"/>
        <end position="354"/>
    </location>
</feature>
<dbReference type="InterPro" id="IPR002885">
    <property type="entry name" value="PPR_rpt"/>
</dbReference>
<keyword evidence="6" id="KW-1185">Reference proteome</keyword>
<dbReference type="FunFam" id="1.25.40.10:FF:000366">
    <property type="entry name" value="Pentatricopeptide (PPR) repeat-containing protein"/>
    <property type="match status" value="1"/>
</dbReference>
<dbReference type="Pfam" id="PF13041">
    <property type="entry name" value="PPR_2"/>
    <property type="match status" value="4"/>
</dbReference>
<dbReference type="EMBL" id="KI630880">
    <property type="protein sequence ID" value="EYU32070.1"/>
    <property type="molecule type" value="Genomic_DNA"/>
</dbReference>
<dbReference type="InterPro" id="IPR046960">
    <property type="entry name" value="PPR_At4g14850-like_plant"/>
</dbReference>
<dbReference type="Proteomes" id="UP000030748">
    <property type="component" value="Unassembled WGS sequence"/>
</dbReference>
<evidence type="ECO:0000313" key="5">
    <source>
        <dbReference type="EMBL" id="EYU32070.1"/>
    </source>
</evidence>
<dbReference type="Pfam" id="PF14432">
    <property type="entry name" value="DYW_deaminase"/>
    <property type="match status" value="1"/>
</dbReference>
<dbReference type="Pfam" id="PF20431">
    <property type="entry name" value="E_motif"/>
    <property type="match status" value="1"/>
</dbReference>
<dbReference type="InterPro" id="IPR011990">
    <property type="entry name" value="TPR-like_helical_dom_sf"/>
</dbReference>
<comment type="similarity">
    <text evidence="1">Belongs to the PPR family. PCMP-H subfamily.</text>
</comment>
<feature type="repeat" description="PPR" evidence="3">
    <location>
        <begin position="16"/>
        <end position="50"/>
    </location>
</feature>
<proteinExistence type="inferred from homology"/>
<dbReference type="PROSITE" id="PS51375">
    <property type="entry name" value="PPR"/>
    <property type="match status" value="6"/>
</dbReference>
<feature type="repeat" description="PPR" evidence="3">
    <location>
        <begin position="558"/>
        <end position="592"/>
    </location>
</feature>
<evidence type="ECO:0000256" key="3">
    <source>
        <dbReference type="PROSITE-ProRule" id="PRU00708"/>
    </source>
</evidence>
<name>A0A022QZT7_ERYGU</name>
<evidence type="ECO:0000313" key="6">
    <source>
        <dbReference type="Proteomes" id="UP000030748"/>
    </source>
</evidence>
<dbReference type="GO" id="GO:0009451">
    <property type="term" value="P:RNA modification"/>
    <property type="evidence" value="ECO:0007669"/>
    <property type="project" value="InterPro"/>
</dbReference>
<dbReference type="Gene3D" id="1.25.40.10">
    <property type="entry name" value="Tetratricopeptide repeat domain"/>
    <property type="match status" value="6"/>
</dbReference>